<sequence>MVKSGSTFRIFSCIMGAFTNIQVYIHMTPRPEAIICGSHKELLRAGIVARTPVTQPPHQSCSHLAYLYKVFRSYGSGLLNSLRSKFNMIIVNF</sequence>
<name>A0A2H1WDI7_SPOFR</name>
<protein>
    <submittedName>
        <fullName evidence="1">SFRICE_030274</fullName>
    </submittedName>
</protein>
<gene>
    <name evidence="1" type="ORF">SFRICE_030274</name>
</gene>
<proteinExistence type="predicted"/>
<reference evidence="1" key="1">
    <citation type="submission" date="2016-07" db="EMBL/GenBank/DDBJ databases">
        <authorList>
            <person name="Bretaudeau A."/>
        </authorList>
    </citation>
    <scope>NUCLEOTIDE SEQUENCE</scope>
    <source>
        <strain evidence="1">Rice</strain>
        <tissue evidence="1">Whole body</tissue>
    </source>
</reference>
<organism evidence="1">
    <name type="scientific">Spodoptera frugiperda</name>
    <name type="common">Fall armyworm</name>
    <dbReference type="NCBI Taxonomy" id="7108"/>
    <lineage>
        <taxon>Eukaryota</taxon>
        <taxon>Metazoa</taxon>
        <taxon>Ecdysozoa</taxon>
        <taxon>Arthropoda</taxon>
        <taxon>Hexapoda</taxon>
        <taxon>Insecta</taxon>
        <taxon>Pterygota</taxon>
        <taxon>Neoptera</taxon>
        <taxon>Endopterygota</taxon>
        <taxon>Lepidoptera</taxon>
        <taxon>Glossata</taxon>
        <taxon>Ditrysia</taxon>
        <taxon>Noctuoidea</taxon>
        <taxon>Noctuidae</taxon>
        <taxon>Amphipyrinae</taxon>
        <taxon>Spodoptera</taxon>
    </lineage>
</organism>
<accession>A0A2H1WDI7</accession>
<dbReference type="AlphaFoldDB" id="A0A2H1WDI7"/>
<evidence type="ECO:0000313" key="1">
    <source>
        <dbReference type="EMBL" id="SOQ51026.1"/>
    </source>
</evidence>
<dbReference type="EMBL" id="ODYU01007872">
    <property type="protein sequence ID" value="SOQ51026.1"/>
    <property type="molecule type" value="Genomic_DNA"/>
</dbReference>